<evidence type="ECO:0000313" key="1">
    <source>
        <dbReference type="EMBL" id="MPN31726.1"/>
    </source>
</evidence>
<proteinExistence type="predicted"/>
<dbReference type="EMBL" id="VSSQ01083377">
    <property type="protein sequence ID" value="MPN31726.1"/>
    <property type="molecule type" value="Genomic_DNA"/>
</dbReference>
<gene>
    <name evidence="1" type="ORF">SDC9_179200</name>
</gene>
<accession>A0A645GZS2</accession>
<reference evidence="1" key="1">
    <citation type="submission" date="2019-08" db="EMBL/GenBank/DDBJ databases">
        <authorList>
            <person name="Kucharzyk K."/>
            <person name="Murdoch R.W."/>
            <person name="Higgins S."/>
            <person name="Loffler F."/>
        </authorList>
    </citation>
    <scope>NUCLEOTIDE SEQUENCE</scope>
</reference>
<sequence length="110" mass="12535">MFEIGCVVQIDIQVAAGRNTRVQLAQTAGSGIARIRKNLQAFLITIRVQLDEGRFRHVAFAADFESQRFIQTQWNGFDRPQVLRDVFADISVTSRRALDKQAVFVFQRHG</sequence>
<protein>
    <submittedName>
        <fullName evidence="1">Uncharacterized protein</fullName>
    </submittedName>
</protein>
<comment type="caution">
    <text evidence="1">The sequence shown here is derived from an EMBL/GenBank/DDBJ whole genome shotgun (WGS) entry which is preliminary data.</text>
</comment>
<dbReference type="AlphaFoldDB" id="A0A645GZS2"/>
<name>A0A645GZS2_9ZZZZ</name>
<organism evidence="1">
    <name type="scientific">bioreactor metagenome</name>
    <dbReference type="NCBI Taxonomy" id="1076179"/>
    <lineage>
        <taxon>unclassified sequences</taxon>
        <taxon>metagenomes</taxon>
        <taxon>ecological metagenomes</taxon>
    </lineage>
</organism>